<keyword evidence="8" id="KW-0902">Two-component regulatory system</keyword>
<dbReference type="GO" id="GO:0000155">
    <property type="term" value="F:phosphorelay sensor kinase activity"/>
    <property type="evidence" value="ECO:0007669"/>
    <property type="project" value="InterPro"/>
</dbReference>
<dbReference type="Gene3D" id="1.10.287.130">
    <property type="match status" value="1"/>
</dbReference>
<feature type="transmembrane region" description="Helical" evidence="12">
    <location>
        <begin position="329"/>
        <end position="352"/>
    </location>
</feature>
<dbReference type="SMART" id="SM00387">
    <property type="entry name" value="HATPase_c"/>
    <property type="match status" value="1"/>
</dbReference>
<accession>A0A841EKN9</accession>
<dbReference type="InterPro" id="IPR004358">
    <property type="entry name" value="Sig_transdc_His_kin-like_C"/>
</dbReference>
<sequence>MGNFFLEIHKYRYLLKRSLEKRLILSYSTVENKYDKCKMMMYGIILLQFIVPFVLSAKEYQAQRGVLDLGKHDFIKGSTDLRGPWAFYWNQLLNPDEITFKTKPNYYTDLTKVWNIHEQLNIPYKAFGVATYTLDVIIDHKKNPSLAFFLPATYCTFNFWVNNQLFALNGVVSKNIDEYKPQWLPILRNYYATSDTLKLVLQIANFEHYKGGISQMIVLGDDEVMKELREREIASDLLLTGVLFMGSLFFFGLYFMGQREREILYFALFCLFFIYRIIGVDKQYYLHHLFPNLNWYFTIYVEYFAIFFCIFIFTLFLKDLYPDETKDWFIKFVSISSLFYIGLLVFTPIYFFTLASQLFLIVVLLFIGYSFYVAIRALINKRVGSKYAFLSFVSLGLAIGLTILSYLKVVDTSPFYFIFGFLGFIFFQNLILSYRFAYSLRKAKEQAEQGGRAKSEFLANMSHEIRTPLNGVIGFVDLLMKTKLDNTQKQYMSTVYQSANSLLDIINDILDFSKIEAGKLELSIEQYDLYKLGEQVMDIITYQANEKGLEILLNIQPDIPRFIWVDSVRLRQVLVNLLGNAVKFTKTGEIELKISILNPELENGMKFRFQVRDTGVGIDAKNQQKIFTAFSQEDASTTRKFGGTGLGLTISNKLLGLMGSQLQVESEIGVGSTFFFDISLKTMEGEAIEWNNDLEKVENILIVDDNANNQVILREMLALKSISSDQVSSGKEAVNLLRSGNRYDAILLDYKMPELDGIETARIIREELNISTDNQPIMLLYSSSDDYEITKACEELGIKQRLVKPIKIQQLYVALHELINKVEPVENTLIEDKSTVSSEVHKLGNIKILIAEDNPINMLLARTIFSRLFPNAKVVEAVNGKIAIELFKEHQPDIIFMDVQMPEIGGYEATKIIRTLEKGEKRIPIIALTAGTILGEKERCIEAGMDDYVTKPVLKATIEKTVYKWLVQD</sequence>
<keyword evidence="12" id="KW-0812">Transmembrane</keyword>
<evidence type="ECO:0000256" key="5">
    <source>
        <dbReference type="ARBA" id="ARBA00022741"/>
    </source>
</evidence>
<dbReference type="Proteomes" id="UP000524404">
    <property type="component" value="Unassembled WGS sequence"/>
</dbReference>
<dbReference type="GO" id="GO:0003677">
    <property type="term" value="F:DNA binding"/>
    <property type="evidence" value="ECO:0007669"/>
    <property type="project" value="UniProtKB-KW"/>
</dbReference>
<dbReference type="InterPro" id="IPR001789">
    <property type="entry name" value="Sig_transdc_resp-reg_receiver"/>
</dbReference>
<evidence type="ECO:0000256" key="8">
    <source>
        <dbReference type="ARBA" id="ARBA00023012"/>
    </source>
</evidence>
<dbReference type="SUPFAM" id="SSF47384">
    <property type="entry name" value="Homodimeric domain of signal transducing histidine kinase"/>
    <property type="match status" value="1"/>
</dbReference>
<evidence type="ECO:0000259" key="13">
    <source>
        <dbReference type="PROSITE" id="PS50109"/>
    </source>
</evidence>
<reference evidence="15 16" key="1">
    <citation type="submission" date="2020-08" db="EMBL/GenBank/DDBJ databases">
        <title>Functional genomics of gut bacteria from endangered species of beetles.</title>
        <authorList>
            <person name="Carlos-Shanley C."/>
        </authorList>
    </citation>
    <scope>NUCLEOTIDE SEQUENCE [LARGE SCALE GENOMIC DNA]</scope>
    <source>
        <strain evidence="15 16">S00070</strain>
    </source>
</reference>
<dbReference type="RefSeq" id="WP_184134942.1">
    <property type="nucleotide sequence ID" value="NZ_JACHKT010000020.1"/>
</dbReference>
<evidence type="ECO:0000256" key="3">
    <source>
        <dbReference type="ARBA" id="ARBA00022553"/>
    </source>
</evidence>
<dbReference type="Pfam" id="PF00072">
    <property type="entry name" value="Response_reg"/>
    <property type="match status" value="2"/>
</dbReference>
<feature type="domain" description="Response regulatory" evidence="14">
    <location>
        <begin position="699"/>
        <end position="819"/>
    </location>
</feature>
<feature type="transmembrane region" description="Helical" evidence="12">
    <location>
        <begin position="237"/>
        <end position="256"/>
    </location>
</feature>
<dbReference type="SMART" id="SM00388">
    <property type="entry name" value="HisKA"/>
    <property type="match status" value="1"/>
</dbReference>
<comment type="subunit">
    <text evidence="9">At low DSF concentrations, interacts with RpfF.</text>
</comment>
<dbReference type="Pfam" id="PF02518">
    <property type="entry name" value="HATPase_c"/>
    <property type="match status" value="1"/>
</dbReference>
<dbReference type="CDD" id="cd17546">
    <property type="entry name" value="REC_hyHK_CKI1_RcsC-like"/>
    <property type="match status" value="2"/>
</dbReference>
<dbReference type="InterPro" id="IPR005467">
    <property type="entry name" value="His_kinase_dom"/>
</dbReference>
<keyword evidence="16" id="KW-1185">Reference proteome</keyword>
<name>A0A841EKN9_9BACT</name>
<feature type="modified residue" description="4-aspartylphosphate" evidence="11">
    <location>
        <position position="749"/>
    </location>
</feature>
<feature type="transmembrane region" description="Helical" evidence="12">
    <location>
        <begin position="358"/>
        <end position="375"/>
    </location>
</feature>
<keyword evidence="3 11" id="KW-0597">Phosphoprotein</keyword>
<dbReference type="EC" id="2.7.13.3" evidence="2"/>
<dbReference type="InterPro" id="IPR003661">
    <property type="entry name" value="HisK_dim/P_dom"/>
</dbReference>
<comment type="caution">
    <text evidence="15">The sequence shown here is derived from an EMBL/GenBank/DDBJ whole genome shotgun (WGS) entry which is preliminary data.</text>
</comment>
<evidence type="ECO:0000256" key="6">
    <source>
        <dbReference type="ARBA" id="ARBA00022777"/>
    </source>
</evidence>
<dbReference type="GO" id="GO:0005524">
    <property type="term" value="F:ATP binding"/>
    <property type="evidence" value="ECO:0007669"/>
    <property type="project" value="UniProtKB-KW"/>
</dbReference>
<evidence type="ECO:0000313" key="16">
    <source>
        <dbReference type="Proteomes" id="UP000524404"/>
    </source>
</evidence>
<feature type="modified residue" description="4-aspartylphosphate" evidence="11">
    <location>
        <position position="898"/>
    </location>
</feature>
<protein>
    <recommendedName>
        <fullName evidence="10">Sensory/regulatory protein RpfC</fullName>
        <ecNumber evidence="2">2.7.13.3</ecNumber>
    </recommendedName>
</protein>
<evidence type="ECO:0000256" key="1">
    <source>
        <dbReference type="ARBA" id="ARBA00000085"/>
    </source>
</evidence>
<feature type="transmembrane region" description="Helical" evidence="12">
    <location>
        <begin position="413"/>
        <end position="432"/>
    </location>
</feature>
<feature type="transmembrane region" description="Helical" evidence="12">
    <location>
        <begin position="387"/>
        <end position="407"/>
    </location>
</feature>
<dbReference type="Gene3D" id="3.40.50.2300">
    <property type="match status" value="2"/>
</dbReference>
<dbReference type="PRINTS" id="PR00344">
    <property type="entry name" value="BCTRLSENSOR"/>
</dbReference>
<evidence type="ECO:0000256" key="4">
    <source>
        <dbReference type="ARBA" id="ARBA00022679"/>
    </source>
</evidence>
<dbReference type="PANTHER" id="PTHR45339:SF1">
    <property type="entry name" value="HYBRID SIGNAL TRANSDUCTION HISTIDINE KINASE J"/>
    <property type="match status" value="1"/>
</dbReference>
<dbReference type="PROSITE" id="PS50110">
    <property type="entry name" value="RESPONSE_REGULATORY"/>
    <property type="match status" value="2"/>
</dbReference>
<dbReference type="CDD" id="cd16922">
    <property type="entry name" value="HATPase_EvgS-ArcB-TorS-like"/>
    <property type="match status" value="1"/>
</dbReference>
<evidence type="ECO:0000256" key="10">
    <source>
        <dbReference type="ARBA" id="ARBA00068150"/>
    </source>
</evidence>
<dbReference type="EMBL" id="JACHKT010000020">
    <property type="protein sequence ID" value="MBB6004122.1"/>
    <property type="molecule type" value="Genomic_DNA"/>
</dbReference>
<evidence type="ECO:0000313" key="15">
    <source>
        <dbReference type="EMBL" id="MBB6004122.1"/>
    </source>
</evidence>
<dbReference type="Gene3D" id="3.30.565.10">
    <property type="entry name" value="Histidine kinase-like ATPase, C-terminal domain"/>
    <property type="match status" value="1"/>
</dbReference>
<keyword evidence="7" id="KW-0067">ATP-binding</keyword>
<evidence type="ECO:0000256" key="7">
    <source>
        <dbReference type="ARBA" id="ARBA00022840"/>
    </source>
</evidence>
<dbReference type="SMART" id="SM00448">
    <property type="entry name" value="REC"/>
    <property type="match status" value="2"/>
</dbReference>
<keyword evidence="15" id="KW-0238">DNA-binding</keyword>
<keyword evidence="5" id="KW-0547">Nucleotide-binding</keyword>
<dbReference type="InterPro" id="IPR036890">
    <property type="entry name" value="HATPase_C_sf"/>
</dbReference>
<evidence type="ECO:0000256" key="11">
    <source>
        <dbReference type="PROSITE-ProRule" id="PRU00169"/>
    </source>
</evidence>
<dbReference type="SUPFAM" id="SSF52172">
    <property type="entry name" value="CheY-like"/>
    <property type="match status" value="2"/>
</dbReference>
<keyword evidence="4" id="KW-0808">Transferase</keyword>
<dbReference type="InterPro" id="IPR011623">
    <property type="entry name" value="7TMR_DISM_rcpt_extracell_dom1"/>
</dbReference>
<dbReference type="InterPro" id="IPR003594">
    <property type="entry name" value="HATPase_dom"/>
</dbReference>
<dbReference type="Pfam" id="PF07695">
    <property type="entry name" value="7TMR-DISM_7TM"/>
    <property type="match status" value="1"/>
</dbReference>
<evidence type="ECO:0000256" key="12">
    <source>
        <dbReference type="SAM" id="Phobius"/>
    </source>
</evidence>
<dbReference type="FunFam" id="3.30.565.10:FF:000010">
    <property type="entry name" value="Sensor histidine kinase RcsC"/>
    <property type="match status" value="1"/>
</dbReference>
<dbReference type="AlphaFoldDB" id="A0A841EKN9"/>
<feature type="transmembrane region" description="Helical" evidence="12">
    <location>
        <begin position="263"/>
        <end position="280"/>
    </location>
</feature>
<feature type="domain" description="Histidine kinase" evidence="13">
    <location>
        <begin position="460"/>
        <end position="682"/>
    </location>
</feature>
<evidence type="ECO:0000259" key="14">
    <source>
        <dbReference type="PROSITE" id="PS50110"/>
    </source>
</evidence>
<dbReference type="InterPro" id="IPR036097">
    <property type="entry name" value="HisK_dim/P_sf"/>
</dbReference>
<feature type="domain" description="Response regulatory" evidence="14">
    <location>
        <begin position="847"/>
        <end position="966"/>
    </location>
</feature>
<proteinExistence type="predicted"/>
<keyword evidence="12" id="KW-1133">Transmembrane helix</keyword>
<keyword evidence="6 15" id="KW-0418">Kinase</keyword>
<evidence type="ECO:0000256" key="2">
    <source>
        <dbReference type="ARBA" id="ARBA00012438"/>
    </source>
</evidence>
<organism evidence="15 16">
    <name type="scientific">Arcicella rosea</name>
    <dbReference type="NCBI Taxonomy" id="502909"/>
    <lineage>
        <taxon>Bacteria</taxon>
        <taxon>Pseudomonadati</taxon>
        <taxon>Bacteroidota</taxon>
        <taxon>Cytophagia</taxon>
        <taxon>Cytophagales</taxon>
        <taxon>Flectobacillaceae</taxon>
        <taxon>Arcicella</taxon>
    </lineage>
</organism>
<keyword evidence="12" id="KW-0472">Membrane</keyword>
<dbReference type="SUPFAM" id="SSF55874">
    <property type="entry name" value="ATPase domain of HSP90 chaperone/DNA topoisomerase II/histidine kinase"/>
    <property type="match status" value="1"/>
</dbReference>
<evidence type="ECO:0000256" key="9">
    <source>
        <dbReference type="ARBA" id="ARBA00064003"/>
    </source>
</evidence>
<dbReference type="PANTHER" id="PTHR45339">
    <property type="entry name" value="HYBRID SIGNAL TRANSDUCTION HISTIDINE KINASE J"/>
    <property type="match status" value="1"/>
</dbReference>
<gene>
    <name evidence="15" type="ORF">HNP25_002785</name>
</gene>
<dbReference type="Pfam" id="PF00512">
    <property type="entry name" value="HisKA"/>
    <property type="match status" value="1"/>
</dbReference>
<dbReference type="InterPro" id="IPR011006">
    <property type="entry name" value="CheY-like_superfamily"/>
</dbReference>
<dbReference type="CDD" id="cd00082">
    <property type="entry name" value="HisKA"/>
    <property type="match status" value="1"/>
</dbReference>
<dbReference type="FunFam" id="1.10.287.130:FF:000002">
    <property type="entry name" value="Two-component osmosensing histidine kinase"/>
    <property type="match status" value="1"/>
</dbReference>
<feature type="transmembrane region" description="Helical" evidence="12">
    <location>
        <begin position="295"/>
        <end position="317"/>
    </location>
</feature>
<dbReference type="PROSITE" id="PS50109">
    <property type="entry name" value="HIS_KIN"/>
    <property type="match status" value="1"/>
</dbReference>
<comment type="catalytic activity">
    <reaction evidence="1">
        <text>ATP + protein L-histidine = ADP + protein N-phospho-L-histidine.</text>
        <dbReference type="EC" id="2.7.13.3"/>
    </reaction>
</comment>